<organism evidence="2 3">
    <name type="scientific">Rhizobium mongolense</name>
    <dbReference type="NCBI Taxonomy" id="57676"/>
    <lineage>
        <taxon>Bacteria</taxon>
        <taxon>Pseudomonadati</taxon>
        <taxon>Pseudomonadota</taxon>
        <taxon>Alphaproteobacteria</taxon>
        <taxon>Hyphomicrobiales</taxon>
        <taxon>Rhizobiaceae</taxon>
        <taxon>Rhizobium/Agrobacterium group</taxon>
        <taxon>Rhizobium</taxon>
    </lineage>
</organism>
<dbReference type="Proteomes" id="UP000533641">
    <property type="component" value="Unassembled WGS sequence"/>
</dbReference>
<dbReference type="EMBL" id="JACIGM010000017">
    <property type="protein sequence ID" value="MBB4278258.1"/>
    <property type="molecule type" value="Genomic_DNA"/>
</dbReference>
<evidence type="ECO:0000313" key="3">
    <source>
        <dbReference type="Proteomes" id="UP000533641"/>
    </source>
</evidence>
<evidence type="ECO:0000256" key="1">
    <source>
        <dbReference type="SAM" id="MobiDB-lite"/>
    </source>
</evidence>
<comment type="caution">
    <text evidence="2">The sequence shown here is derived from an EMBL/GenBank/DDBJ whole genome shotgun (WGS) entry which is preliminary data.</text>
</comment>
<dbReference type="AlphaFoldDB" id="A0A7W6WI00"/>
<sequence>MLIPRTQIFVTVRTTAWRAQASRSGINSRRSPGLKGTSSALC</sequence>
<evidence type="ECO:0000313" key="2">
    <source>
        <dbReference type="EMBL" id="MBB4278258.1"/>
    </source>
</evidence>
<accession>A0A7W6WI00</accession>
<reference evidence="2 3" key="1">
    <citation type="submission" date="2020-08" db="EMBL/GenBank/DDBJ databases">
        <title>Genomic Encyclopedia of Type Strains, Phase IV (KMG-V): Genome sequencing to study the core and pangenomes of soil and plant-associated prokaryotes.</title>
        <authorList>
            <person name="Whitman W."/>
        </authorList>
    </citation>
    <scope>NUCLEOTIDE SEQUENCE [LARGE SCALE GENOMIC DNA]</scope>
    <source>
        <strain evidence="2 3">SEMIA 402</strain>
    </source>
</reference>
<proteinExistence type="predicted"/>
<name>A0A7W6WI00_9HYPH</name>
<protein>
    <submittedName>
        <fullName evidence="2">Uncharacterized protein</fullName>
    </submittedName>
</protein>
<feature type="region of interest" description="Disordered" evidence="1">
    <location>
        <begin position="21"/>
        <end position="42"/>
    </location>
</feature>
<gene>
    <name evidence="2" type="ORF">GGE12_006069</name>
</gene>